<dbReference type="Proteomes" id="UP000183639">
    <property type="component" value="Unassembled WGS sequence"/>
</dbReference>
<accession>A0A1I7BBB1</accession>
<dbReference type="PROSITE" id="PS51095">
    <property type="entry name" value="PTS_EIIA_TYPE_3"/>
    <property type="match status" value="1"/>
</dbReference>
<name>A0A1I7BBB1_SELRU</name>
<dbReference type="GO" id="GO:0016740">
    <property type="term" value="F:transferase activity"/>
    <property type="evidence" value="ECO:0007669"/>
    <property type="project" value="UniProtKB-KW"/>
</dbReference>
<dbReference type="InterPro" id="IPR036542">
    <property type="entry name" value="PTS_IIA_lac/cel_sf"/>
</dbReference>
<evidence type="ECO:0000256" key="4">
    <source>
        <dbReference type="ARBA" id="ARBA00022683"/>
    </source>
</evidence>
<protein>
    <submittedName>
        <fullName evidence="7">PTS system, cellobiose-specific IIA component</fullName>
    </submittedName>
</protein>
<evidence type="ECO:0000256" key="6">
    <source>
        <dbReference type="PIRSR" id="PIRSR000699-2"/>
    </source>
</evidence>
<feature type="binding site" evidence="6">
    <location>
        <position position="80"/>
    </location>
    <ligand>
        <name>Mg(2+)</name>
        <dbReference type="ChEBI" id="CHEBI:18420"/>
        <note>ligand shared between all trimeric partners</note>
    </ligand>
</feature>
<dbReference type="Gene3D" id="1.20.58.80">
    <property type="entry name" value="Phosphotransferase system, lactose/cellobiose-type IIA subunit"/>
    <property type="match status" value="1"/>
</dbReference>
<dbReference type="RefSeq" id="WP_075430764.1">
    <property type="nucleotide sequence ID" value="NZ_FOQK01000035.1"/>
</dbReference>
<evidence type="ECO:0000256" key="1">
    <source>
        <dbReference type="ARBA" id="ARBA00022448"/>
    </source>
</evidence>
<evidence type="ECO:0000256" key="2">
    <source>
        <dbReference type="ARBA" id="ARBA00022597"/>
    </source>
</evidence>
<evidence type="ECO:0000313" key="7">
    <source>
        <dbReference type="EMBL" id="SFI40427.1"/>
    </source>
</evidence>
<reference evidence="7 8" key="1">
    <citation type="submission" date="2016-10" db="EMBL/GenBank/DDBJ databases">
        <authorList>
            <person name="de Groot N.N."/>
        </authorList>
    </citation>
    <scope>NUCLEOTIDE SEQUENCE [LARGE SCALE GENOMIC DNA]</scope>
    <source>
        <strain evidence="7 8">Z108</strain>
    </source>
</reference>
<dbReference type="EMBL" id="FOQK01000035">
    <property type="protein sequence ID" value="SFI40427.1"/>
    <property type="molecule type" value="Genomic_DNA"/>
</dbReference>
<dbReference type="GO" id="GO:0046872">
    <property type="term" value="F:metal ion binding"/>
    <property type="evidence" value="ECO:0007669"/>
    <property type="project" value="UniProtKB-KW"/>
</dbReference>
<evidence type="ECO:0000313" key="8">
    <source>
        <dbReference type="Proteomes" id="UP000183639"/>
    </source>
</evidence>
<dbReference type="Pfam" id="PF02255">
    <property type="entry name" value="PTS_IIA"/>
    <property type="match status" value="1"/>
</dbReference>
<evidence type="ECO:0000256" key="5">
    <source>
        <dbReference type="PIRSR" id="PIRSR000699-1"/>
    </source>
</evidence>
<dbReference type="SUPFAM" id="SSF46973">
    <property type="entry name" value="Enzyme IIa from lactose specific PTS, IIa-lac"/>
    <property type="match status" value="1"/>
</dbReference>
<dbReference type="OrthoDB" id="389577at2"/>
<organism evidence="7 8">
    <name type="scientific">Selenomonas ruminantium</name>
    <dbReference type="NCBI Taxonomy" id="971"/>
    <lineage>
        <taxon>Bacteria</taxon>
        <taxon>Bacillati</taxon>
        <taxon>Bacillota</taxon>
        <taxon>Negativicutes</taxon>
        <taxon>Selenomonadales</taxon>
        <taxon>Selenomonadaceae</taxon>
        <taxon>Selenomonas</taxon>
    </lineage>
</organism>
<comment type="cofactor">
    <cofactor evidence="6">
        <name>Mg(2+)</name>
        <dbReference type="ChEBI" id="CHEBI:18420"/>
    </cofactor>
    <text evidence="6">Binds 1 Mg(2+) ion per trimer.</text>
</comment>
<keyword evidence="2" id="KW-0762">Sugar transport</keyword>
<dbReference type="PIRSF" id="PIRSF000699">
    <property type="entry name" value="PTS_IILac_III"/>
    <property type="match status" value="1"/>
</dbReference>
<keyword evidence="6" id="KW-0460">Magnesium</keyword>
<proteinExistence type="predicted"/>
<dbReference type="PANTHER" id="PTHR34382">
    <property type="entry name" value="PTS SYSTEM N,N'-DIACETYLCHITOBIOSE-SPECIFIC EIIA COMPONENT"/>
    <property type="match status" value="1"/>
</dbReference>
<dbReference type="AlphaFoldDB" id="A0A1I7BBB1"/>
<dbReference type="GO" id="GO:0009401">
    <property type="term" value="P:phosphoenolpyruvate-dependent sugar phosphotransferase system"/>
    <property type="evidence" value="ECO:0007669"/>
    <property type="project" value="UniProtKB-KW"/>
</dbReference>
<sequence length="110" mass="11993">MEGLELTAFQIISSVGTARSSYIEAIQEAKQGHFDAAEKLIKEGDEMFVEGHDAHAGLLTQEAQGGPGSTLSLLILHAEDQLMSAEAFKTIALEFIDAYKRIEALEEKIK</sequence>
<feature type="active site" description="Tele-phosphohistidine intermediate" evidence="5">
    <location>
        <position position="77"/>
    </location>
</feature>
<keyword evidence="3" id="KW-0808">Transferase</keyword>
<evidence type="ECO:0000256" key="3">
    <source>
        <dbReference type="ARBA" id="ARBA00022679"/>
    </source>
</evidence>
<keyword evidence="6" id="KW-0479">Metal-binding</keyword>
<dbReference type="InterPro" id="IPR003188">
    <property type="entry name" value="PTS_IIA_lac/cel"/>
</dbReference>
<dbReference type="PANTHER" id="PTHR34382:SF7">
    <property type="entry name" value="PTS SYSTEM N,N'-DIACETYLCHITOBIOSE-SPECIFIC EIIA COMPONENT"/>
    <property type="match status" value="1"/>
</dbReference>
<keyword evidence="4" id="KW-0598">Phosphotransferase system</keyword>
<gene>
    <name evidence="7" type="ORF">SAMN04487861_13514</name>
</gene>
<keyword evidence="1" id="KW-0813">Transport</keyword>